<protein>
    <submittedName>
        <fullName evidence="3">VCBS repeat-containing protein</fullName>
    </submittedName>
</protein>
<gene>
    <name evidence="3" type="ORF">LDX50_30185</name>
</gene>
<dbReference type="RefSeq" id="WP_225700040.1">
    <property type="nucleotide sequence ID" value="NZ_JAIXNE010000010.1"/>
</dbReference>
<proteinExistence type="predicted"/>
<dbReference type="Pfam" id="PF07593">
    <property type="entry name" value="UnbV_ASPIC"/>
    <property type="match status" value="1"/>
</dbReference>
<dbReference type="Gene3D" id="2.130.10.130">
    <property type="entry name" value="Integrin alpha, N-terminal"/>
    <property type="match status" value="3"/>
</dbReference>
<evidence type="ECO:0000313" key="3">
    <source>
        <dbReference type="EMBL" id="MCA6079180.1"/>
    </source>
</evidence>
<dbReference type="InterPro" id="IPR027039">
    <property type="entry name" value="Crtac1"/>
</dbReference>
<comment type="caution">
    <text evidence="3">The sequence shown here is derived from an EMBL/GenBank/DDBJ whole genome shotgun (WGS) entry which is preliminary data.</text>
</comment>
<dbReference type="InterPro" id="IPR011519">
    <property type="entry name" value="UnbV_ASPIC"/>
</dbReference>
<dbReference type="PANTHER" id="PTHR16026:SF0">
    <property type="entry name" value="CARTILAGE ACIDIC PROTEIN 1"/>
    <property type="match status" value="1"/>
</dbReference>
<evidence type="ECO:0000259" key="2">
    <source>
        <dbReference type="Pfam" id="PF07593"/>
    </source>
</evidence>
<organism evidence="3 4">
    <name type="scientific">Fulvivirga sedimenti</name>
    <dbReference type="NCBI Taxonomy" id="2879465"/>
    <lineage>
        <taxon>Bacteria</taxon>
        <taxon>Pseudomonadati</taxon>
        <taxon>Bacteroidota</taxon>
        <taxon>Cytophagia</taxon>
        <taxon>Cytophagales</taxon>
        <taxon>Fulvivirgaceae</taxon>
        <taxon>Fulvivirga</taxon>
    </lineage>
</organism>
<feature type="domain" description="ASPIC/UnbV" evidence="2">
    <location>
        <begin position="528"/>
        <end position="594"/>
    </location>
</feature>
<accession>A0A9X1HXJ9</accession>
<evidence type="ECO:0000313" key="4">
    <source>
        <dbReference type="Proteomes" id="UP001139409"/>
    </source>
</evidence>
<dbReference type="Proteomes" id="UP001139409">
    <property type="component" value="Unassembled WGS sequence"/>
</dbReference>
<dbReference type="InterPro" id="IPR013517">
    <property type="entry name" value="FG-GAP"/>
</dbReference>
<name>A0A9X1HXJ9_9BACT</name>
<keyword evidence="1" id="KW-0732">Signal</keyword>
<dbReference type="InterPro" id="IPR028994">
    <property type="entry name" value="Integrin_alpha_N"/>
</dbReference>
<dbReference type="Pfam" id="PF13517">
    <property type="entry name" value="FG-GAP_3"/>
    <property type="match status" value="6"/>
</dbReference>
<keyword evidence="4" id="KW-1185">Reference proteome</keyword>
<dbReference type="EMBL" id="JAIXNE010000010">
    <property type="protein sequence ID" value="MCA6079180.1"/>
    <property type="molecule type" value="Genomic_DNA"/>
</dbReference>
<dbReference type="PANTHER" id="PTHR16026">
    <property type="entry name" value="CARTILAGE ACIDIC PROTEIN 1"/>
    <property type="match status" value="1"/>
</dbReference>
<evidence type="ECO:0000256" key="1">
    <source>
        <dbReference type="ARBA" id="ARBA00022729"/>
    </source>
</evidence>
<dbReference type="AlphaFoldDB" id="A0A9X1HXJ9"/>
<reference evidence="3" key="1">
    <citation type="submission" date="2021-09" db="EMBL/GenBank/DDBJ databases">
        <title>Fulvivirga sp. isolated from coastal sediment.</title>
        <authorList>
            <person name="Yu H."/>
        </authorList>
    </citation>
    <scope>NUCLEOTIDE SEQUENCE</scope>
    <source>
        <strain evidence="3">1062</strain>
    </source>
</reference>
<dbReference type="SUPFAM" id="SSF69318">
    <property type="entry name" value="Integrin alpha N-terminal domain"/>
    <property type="match status" value="3"/>
</dbReference>
<sequence length="1104" mass="122000">MGRRLVIFVSLIACYACTEDVSDKVAVPEEPLFVQVSSEESGIDFKNELTFNEEFNIYTYRNYYNGGGVALGDVNNDGLIDIYLTGNLVSNKLYLNKGNFQFEDVTDKAGVAGNRAWSTGVSMADINGDGWLDIYICNSGDIQGDNKENELFINNGDGTFTEKGQEYGLADNGFSTHAAFFDYDKDGDLDVYLLNNSYQAIGSFNLMQNKRPERDPVGGDKLFRNDGDVFTDVSEEAGIYGSIIGFGLGVTVGDVNRDGWQDIFISNDFFERDYLYINNGDGTFTEQLEDAMKSISAASMGADMADVNNDGYMDIFVTDMLPESIERLKQVTTFENWDKLMYNVQNKYHYQFTRNMLHLNNGDGTFTEVGRLAGVEATDWSWGALIFDMDNDGFKDIFVANGIYQDITDLDYLNFIQDDETKRKIITEEGVDYKGLIDPIPINPVSNYAFRNNGDLSFTNMADQWGLGEPVHSNGSAYGDLDNDGDLDLVVNNVNAVAGVFRNRATEAVPNSNYLRLRLHGEGKNTDAVGTRIIGQLSSGALYMEQQPTRGFESSVDPVLHIGLGGDTIISELQIIWPDDRLTVLNQVAANQSIELFQKDAGATYQYAKTISPKMFTSESGSIPFQHQENNFVDFDRDRLIYHMLSNEGPAAALGDVNGDGLKDIFMGGAKDQAGVILIQNETGEFSLSVQSVFDGDKGSEDVGALFFDADGDGDQDLFVVSGGNEFSLGAPELKNRLYINDGSGEFKKSQQPLLSQMSEISSVVVAADYDGDGDQDLFIGTRAVPFKYGLSPDSYLLENDGKGIFTNVSDEKAPDLAAIGMVTDARWADTDGDGDADLMMVGEWMAPVLLVNEGGVLRRSEQQSVLDQYTGWYNSIEAHDIDSDGDMDFVLGNHGLNSRFQASADKPVHLYISDFDRNGAIEHIYAQKEDDGNEYPFALKHELVMQMPGLKKRYLKYKDYNDQTVEQIFSAEQLKAATQKEVKELRSAVLVNKGDGSFAWKALPVEAQLAPVYAFIFTDIDNDGLVDLIAGGNQYRAKPEAGRYDGSRGMVLMNRGEGKFESIPGRETGFIVEGEIRGFLLIKSTGRRLIVIRNNDVPDVFSF</sequence>